<reference evidence="2" key="2">
    <citation type="submission" date="2020-11" db="EMBL/GenBank/DDBJ databases">
        <authorList>
            <person name="McCartney M.A."/>
            <person name="Auch B."/>
            <person name="Kono T."/>
            <person name="Mallez S."/>
            <person name="Becker A."/>
            <person name="Gohl D.M."/>
            <person name="Silverstein K.A.T."/>
            <person name="Koren S."/>
            <person name="Bechman K.B."/>
            <person name="Herman A."/>
            <person name="Abrahante J.E."/>
            <person name="Garbe J."/>
        </authorList>
    </citation>
    <scope>NUCLEOTIDE SEQUENCE</scope>
    <source>
        <strain evidence="2">Duluth1</strain>
        <tissue evidence="2">Whole animal</tissue>
    </source>
</reference>
<evidence type="ECO:0008006" key="4">
    <source>
        <dbReference type="Google" id="ProtNLM"/>
    </source>
</evidence>
<evidence type="ECO:0000313" key="2">
    <source>
        <dbReference type="EMBL" id="KAH3794735.1"/>
    </source>
</evidence>
<protein>
    <recommendedName>
        <fullName evidence="4">Helix-hairpin-helix domain-containing protein</fullName>
    </recommendedName>
</protein>
<dbReference type="Proteomes" id="UP000828390">
    <property type="component" value="Unassembled WGS sequence"/>
</dbReference>
<feature type="compositionally biased region" description="Basic and acidic residues" evidence="1">
    <location>
        <begin position="103"/>
        <end position="116"/>
    </location>
</feature>
<name>A0A9D4J1D2_DREPO</name>
<evidence type="ECO:0000256" key="1">
    <source>
        <dbReference type="SAM" id="MobiDB-lite"/>
    </source>
</evidence>
<comment type="caution">
    <text evidence="2">The sequence shown here is derived from an EMBL/GenBank/DDBJ whole genome shotgun (WGS) entry which is preliminary data.</text>
</comment>
<accession>A0A9D4J1D2</accession>
<dbReference type="EMBL" id="JAIWYP010000007">
    <property type="protein sequence ID" value="KAH3794735.1"/>
    <property type="molecule type" value="Genomic_DNA"/>
</dbReference>
<reference evidence="2" key="1">
    <citation type="journal article" date="2019" name="bioRxiv">
        <title>The Genome of the Zebra Mussel, Dreissena polymorpha: A Resource for Invasive Species Research.</title>
        <authorList>
            <person name="McCartney M.A."/>
            <person name="Auch B."/>
            <person name="Kono T."/>
            <person name="Mallez S."/>
            <person name="Zhang Y."/>
            <person name="Obille A."/>
            <person name="Becker A."/>
            <person name="Abrahante J.E."/>
            <person name="Garbe J."/>
            <person name="Badalamenti J.P."/>
            <person name="Herman A."/>
            <person name="Mangelson H."/>
            <person name="Liachko I."/>
            <person name="Sullivan S."/>
            <person name="Sone E.D."/>
            <person name="Koren S."/>
            <person name="Silverstein K.A.T."/>
            <person name="Beckman K.B."/>
            <person name="Gohl D.M."/>
        </authorList>
    </citation>
    <scope>NUCLEOTIDE SEQUENCE</scope>
    <source>
        <strain evidence="2">Duluth1</strain>
        <tissue evidence="2">Whole animal</tissue>
    </source>
</reference>
<proteinExistence type="predicted"/>
<evidence type="ECO:0000313" key="3">
    <source>
        <dbReference type="Proteomes" id="UP000828390"/>
    </source>
</evidence>
<gene>
    <name evidence="2" type="ORF">DPMN_148273</name>
</gene>
<dbReference type="AlphaFoldDB" id="A0A9D4J1D2"/>
<organism evidence="2 3">
    <name type="scientific">Dreissena polymorpha</name>
    <name type="common">Zebra mussel</name>
    <name type="synonym">Mytilus polymorpha</name>
    <dbReference type="NCBI Taxonomy" id="45954"/>
    <lineage>
        <taxon>Eukaryota</taxon>
        <taxon>Metazoa</taxon>
        <taxon>Spiralia</taxon>
        <taxon>Lophotrochozoa</taxon>
        <taxon>Mollusca</taxon>
        <taxon>Bivalvia</taxon>
        <taxon>Autobranchia</taxon>
        <taxon>Heteroconchia</taxon>
        <taxon>Euheterodonta</taxon>
        <taxon>Imparidentia</taxon>
        <taxon>Neoheterodontei</taxon>
        <taxon>Myida</taxon>
        <taxon>Dreissenoidea</taxon>
        <taxon>Dreissenidae</taxon>
        <taxon>Dreissena</taxon>
    </lineage>
</organism>
<feature type="region of interest" description="Disordered" evidence="1">
    <location>
        <begin position="81"/>
        <end position="116"/>
    </location>
</feature>
<keyword evidence="3" id="KW-1185">Reference proteome</keyword>
<sequence>MSSQSSRNRSPASHMIRVDFDPPQALAAISGVGPKLAQDIIYLRETASNLEPENLEVLIKLPLGERESHWLDFAANQSPVAESTASEKEDLVDWTPLCSTPYRNRDQESGADRSDL</sequence>